<dbReference type="PANTHER" id="PTHR21600:SF77">
    <property type="entry name" value="PSEUDOURIDYLATE SYNTHASE PROTEIN, PUTATIVE-RELATED"/>
    <property type="match status" value="1"/>
</dbReference>
<feature type="domain" description="Pseudouridine synthase RsuA/RluA-like" evidence="2">
    <location>
        <begin position="222"/>
        <end position="349"/>
    </location>
</feature>
<accession>A0A0N1IHN9</accession>
<proteinExistence type="predicted"/>
<protein>
    <recommendedName>
        <fullName evidence="2">Pseudouridine synthase RsuA/RluA-like domain-containing protein</fullName>
    </recommendedName>
</protein>
<sequence>MTVCRVQELQALEEAAWASPERRALYSTCYVPGFPWHTVQGYGDPSTPASPASALARRHVVPYDYPFTVFVKGRWVGRKLLDVYAEDLPHHTPAYYEACLRTGRLRCVQRRALGQHNTQRRLLKRSSAPVVSASPASRTAAEEGKESASVNAATAPSQSTSNVPDARASADEASAAAGLNVVLQHGDVVYHTVHRHEVPVAVGTSGVDAVHITAVRIAKYGLICINKPTGLPTHATGRYLYNSLTAMLEYVLAPRRLHAWLINEDPLLQSLVSTVGLSSSERQELYAYYRSPSADHPNSGSCVAGETKSEGREVDPSKLPRPCHRLDKVTSGVLLLAVHQDAAKRIGTVLMQKAKEVDEAVTAELKSATSPDCMDTMESRSAGTAAASPPPLPSSLQRMLARTYELQKYYLARVVGAFDNVNQKEESATLGSNTLAGTAWQLSGTEAYLKHHNDAVRSLLSTSAGLCGAADLTDADSNELPKPSNMFPGGLLTTAPISTHKRPPAHEFGGAELDKSTESAPLDRTRHIGDEKKDFEARRDRTSKTANLSAATLCQSLCSAEGLSSVLTAAQNTSLVLCTPYTGRLHQIRCHLSSLGCPIAGDAVYAPATRSDGLMADRETGRPASDAGGMTTAEEACHASARHERGYIYFDATQLPAAYRSSYPEKSSQALQETAAPAATIGIKRDRAYADGPGSTSASAWQLEPQCYECAGRLPILATQECATGASAICLHAWAYEVKESLLLQDAAQAEAPQASKEGVVHNALRADRNAGALRQAGGVRAIEDGFVRFEAPPPAWACTAHGSTSKFE</sequence>
<dbReference type="InterPro" id="IPR006145">
    <property type="entry name" value="PsdUridine_synth_RsuA/RluA"/>
</dbReference>
<dbReference type="InterPro" id="IPR050188">
    <property type="entry name" value="RluA_PseudoU_synthase"/>
</dbReference>
<feature type="region of interest" description="Disordered" evidence="1">
    <location>
        <begin position="368"/>
        <end position="393"/>
    </location>
</feature>
<dbReference type="InterPro" id="IPR020103">
    <property type="entry name" value="PsdUridine_synth_cat_dom_sf"/>
</dbReference>
<dbReference type="Pfam" id="PF00849">
    <property type="entry name" value="PseudoU_synth_2"/>
    <property type="match status" value="1"/>
</dbReference>
<organism evidence="3 4">
    <name type="scientific">Leptomonas seymouri</name>
    <dbReference type="NCBI Taxonomy" id="5684"/>
    <lineage>
        <taxon>Eukaryota</taxon>
        <taxon>Discoba</taxon>
        <taxon>Euglenozoa</taxon>
        <taxon>Kinetoplastea</taxon>
        <taxon>Metakinetoplastina</taxon>
        <taxon>Trypanosomatida</taxon>
        <taxon>Trypanosomatidae</taxon>
        <taxon>Leishmaniinae</taxon>
        <taxon>Leptomonas</taxon>
    </lineage>
</organism>
<feature type="compositionally biased region" description="Polar residues" evidence="1">
    <location>
        <begin position="148"/>
        <end position="163"/>
    </location>
</feature>
<dbReference type="OrthoDB" id="424794at2759"/>
<name>A0A0N1IHN9_LEPSE</name>
<dbReference type="GO" id="GO:0003723">
    <property type="term" value="F:RNA binding"/>
    <property type="evidence" value="ECO:0007669"/>
    <property type="project" value="InterPro"/>
</dbReference>
<dbReference type="OMA" id="CTPYTGR"/>
<feature type="compositionally biased region" description="Basic and acidic residues" evidence="1">
    <location>
        <begin position="307"/>
        <end position="321"/>
    </location>
</feature>
<dbReference type="AlphaFoldDB" id="A0A0N1IHN9"/>
<dbReference type="SUPFAM" id="SSF55120">
    <property type="entry name" value="Pseudouridine synthase"/>
    <property type="match status" value="2"/>
</dbReference>
<dbReference type="Gene3D" id="3.30.2350.10">
    <property type="entry name" value="Pseudouridine synthase"/>
    <property type="match status" value="2"/>
</dbReference>
<feature type="compositionally biased region" description="Low complexity" evidence="1">
    <location>
        <begin position="125"/>
        <end position="139"/>
    </location>
</feature>
<dbReference type="EMBL" id="LJSK01000409">
    <property type="protein sequence ID" value="KPI83242.1"/>
    <property type="molecule type" value="Genomic_DNA"/>
</dbReference>
<dbReference type="Proteomes" id="UP000038009">
    <property type="component" value="Unassembled WGS sequence"/>
</dbReference>
<dbReference type="VEuPathDB" id="TriTrypDB:Lsey_0409_0040"/>
<feature type="region of interest" description="Disordered" evidence="1">
    <location>
        <begin position="116"/>
        <end position="169"/>
    </location>
</feature>
<reference evidence="3 4" key="1">
    <citation type="journal article" date="2015" name="PLoS Pathog.">
        <title>Leptomonas seymouri: Adaptations to the Dixenous Life Cycle Analyzed by Genome Sequencing, Transcriptome Profiling and Co-infection with Leishmania donovani.</title>
        <authorList>
            <person name="Kraeva N."/>
            <person name="Butenko A."/>
            <person name="Hlavacova J."/>
            <person name="Kostygov A."/>
            <person name="Myskova J."/>
            <person name="Grybchuk D."/>
            <person name="Lestinova T."/>
            <person name="Votypka J."/>
            <person name="Volf P."/>
            <person name="Opperdoes F."/>
            <person name="Flegontov P."/>
            <person name="Lukes J."/>
            <person name="Yurchenko V."/>
        </authorList>
    </citation>
    <scope>NUCLEOTIDE SEQUENCE [LARGE SCALE GENOMIC DNA]</scope>
    <source>
        <strain evidence="3 4">ATCC 30220</strain>
    </source>
</reference>
<evidence type="ECO:0000313" key="4">
    <source>
        <dbReference type="Proteomes" id="UP000038009"/>
    </source>
</evidence>
<dbReference type="GO" id="GO:0009982">
    <property type="term" value="F:pseudouridine synthase activity"/>
    <property type="evidence" value="ECO:0007669"/>
    <property type="project" value="InterPro"/>
</dbReference>
<evidence type="ECO:0000256" key="1">
    <source>
        <dbReference type="SAM" id="MobiDB-lite"/>
    </source>
</evidence>
<keyword evidence="4" id="KW-1185">Reference proteome</keyword>
<comment type="caution">
    <text evidence="3">The sequence shown here is derived from an EMBL/GenBank/DDBJ whole genome shotgun (WGS) entry which is preliminary data.</text>
</comment>
<feature type="region of interest" description="Disordered" evidence="1">
    <location>
        <begin position="294"/>
        <end position="321"/>
    </location>
</feature>
<dbReference type="GO" id="GO:0000455">
    <property type="term" value="P:enzyme-directed rRNA pseudouridine synthesis"/>
    <property type="evidence" value="ECO:0007669"/>
    <property type="project" value="TreeGrafter"/>
</dbReference>
<dbReference type="PROSITE" id="PS01129">
    <property type="entry name" value="PSI_RLU"/>
    <property type="match status" value="1"/>
</dbReference>
<evidence type="ECO:0000313" key="3">
    <source>
        <dbReference type="EMBL" id="KPI83242.1"/>
    </source>
</evidence>
<gene>
    <name evidence="3" type="ORF">ABL78_7732</name>
</gene>
<dbReference type="PANTHER" id="PTHR21600">
    <property type="entry name" value="MITOCHONDRIAL RNA PSEUDOURIDINE SYNTHASE"/>
    <property type="match status" value="1"/>
</dbReference>
<evidence type="ECO:0000259" key="2">
    <source>
        <dbReference type="Pfam" id="PF00849"/>
    </source>
</evidence>
<dbReference type="InterPro" id="IPR006224">
    <property type="entry name" value="PsdUridine_synth_RluA-like_CS"/>
</dbReference>